<dbReference type="PANTHER" id="PTHR40042">
    <property type="entry name" value="HYPOTHETICAL MEMBRANE SPANNING PROTEIN"/>
    <property type="match status" value="1"/>
</dbReference>
<dbReference type="Proteomes" id="UP000000663">
    <property type="component" value="Chromosome"/>
</dbReference>
<accession>Q0W2V1</accession>
<evidence type="ECO:0000256" key="1">
    <source>
        <dbReference type="SAM" id="Phobius"/>
    </source>
</evidence>
<proteinExistence type="predicted"/>
<evidence type="ECO:0000313" key="2">
    <source>
        <dbReference type="EMBL" id="CAJ37292.1"/>
    </source>
</evidence>
<evidence type="ECO:0000313" key="3">
    <source>
        <dbReference type="Proteomes" id="UP000000663"/>
    </source>
</evidence>
<feature type="transmembrane region" description="Helical" evidence="1">
    <location>
        <begin position="71"/>
        <end position="93"/>
    </location>
</feature>
<sequence length="220" mass="25000">MGDRRLLVIFLLINVAGSLFGLYYYWEQLMLTPWYLWLAVPDCPLYTFFMIFALLLILLKKPSDTLNTITAVGLSMYGAWTTIVLLYFGEIYFNPANALMSAGLWISHFCMGLEGFLLLPYLARVKPISWAITAIWFAVLDSVDYFYHFAYNGVAMRTHPLALLEYLAASHHATALVQKIDSLMYLTFSLSIIFFVLMIILAGAYAGGSQKTVIKEKIRN</sequence>
<dbReference type="eggNOG" id="arCOG02940">
    <property type="taxonomic scope" value="Archaea"/>
</dbReference>
<dbReference type="KEGG" id="rci:RCIX2170"/>
<keyword evidence="1" id="KW-0472">Membrane</keyword>
<keyword evidence="1" id="KW-0812">Transmembrane</keyword>
<dbReference type="EMBL" id="AM114193">
    <property type="protein sequence ID" value="CAJ37292.1"/>
    <property type="molecule type" value="Genomic_DNA"/>
</dbReference>
<evidence type="ECO:0008006" key="4">
    <source>
        <dbReference type="Google" id="ProtNLM"/>
    </source>
</evidence>
<dbReference type="InterPro" id="IPR009845">
    <property type="entry name" value="DUF1405"/>
</dbReference>
<feature type="transmembrane region" description="Helical" evidence="1">
    <location>
        <begin position="130"/>
        <end position="150"/>
    </location>
</feature>
<protein>
    <recommendedName>
        <fullName evidence="4">DUF1405 domain-containing protein</fullName>
    </recommendedName>
</protein>
<gene>
    <name evidence="2" type="ORF">RCIX2170</name>
</gene>
<feature type="transmembrane region" description="Helical" evidence="1">
    <location>
        <begin position="105"/>
        <end position="123"/>
    </location>
</feature>
<feature type="transmembrane region" description="Helical" evidence="1">
    <location>
        <begin position="38"/>
        <end position="59"/>
    </location>
</feature>
<feature type="transmembrane region" description="Helical" evidence="1">
    <location>
        <begin position="183"/>
        <end position="207"/>
    </location>
</feature>
<organism evidence="2 3">
    <name type="scientific">Methanocella arvoryzae (strain DSM 22066 / NBRC 105507 / MRE50)</name>
    <dbReference type="NCBI Taxonomy" id="351160"/>
    <lineage>
        <taxon>Archaea</taxon>
        <taxon>Methanobacteriati</taxon>
        <taxon>Methanobacteriota</taxon>
        <taxon>Stenosarchaea group</taxon>
        <taxon>Methanomicrobia</taxon>
        <taxon>Methanocellales</taxon>
        <taxon>Methanocellaceae</taxon>
        <taxon>Methanocella</taxon>
    </lineage>
</organism>
<dbReference type="Pfam" id="PF07187">
    <property type="entry name" value="DUF1405"/>
    <property type="match status" value="1"/>
</dbReference>
<dbReference type="AlphaFoldDB" id="Q0W2V1"/>
<keyword evidence="1" id="KW-1133">Transmembrane helix</keyword>
<keyword evidence="3" id="KW-1185">Reference proteome</keyword>
<name>Q0W2V1_METAR</name>
<dbReference type="PANTHER" id="PTHR40042:SF1">
    <property type="entry name" value="DUF1405 DOMAIN-CONTAINING PROTEIN"/>
    <property type="match status" value="1"/>
</dbReference>
<reference evidence="2 3" key="1">
    <citation type="journal article" date="2006" name="Science">
        <title>Genome of rice cluster I archaea -- the key methane producers in the rice rhizosphere.</title>
        <authorList>
            <person name="Erkel C."/>
            <person name="Kube M."/>
            <person name="Reinhardt R."/>
            <person name="Liesack W."/>
        </authorList>
    </citation>
    <scope>NUCLEOTIDE SEQUENCE [LARGE SCALE GENOMIC DNA]</scope>
    <source>
        <strain evidence="3">DSM 22066 / NBRC 105507 / MRE50</strain>
    </source>
</reference>
<dbReference type="STRING" id="351160.RCIX2170"/>
<feature type="transmembrane region" description="Helical" evidence="1">
    <location>
        <begin position="7"/>
        <end position="26"/>
    </location>
</feature>